<dbReference type="Proteomes" id="UP000283387">
    <property type="component" value="Unassembled WGS sequence"/>
</dbReference>
<evidence type="ECO:0000313" key="22">
    <source>
        <dbReference type="Proteomes" id="UP000283387"/>
    </source>
</evidence>
<comment type="subcellular location">
    <subcellularLocation>
        <location evidence="1">Cytoplasm</location>
    </subcellularLocation>
</comment>
<proteinExistence type="inferred from homology"/>
<evidence type="ECO:0000256" key="3">
    <source>
        <dbReference type="ARBA" id="ARBA00022490"/>
    </source>
</evidence>
<dbReference type="EC" id="3.4.15.5" evidence="14"/>
<dbReference type="GO" id="GO:0008241">
    <property type="term" value="F:peptidyl-dipeptidase activity"/>
    <property type="evidence" value="ECO:0007669"/>
    <property type="project" value="UniProtKB-EC"/>
</dbReference>
<feature type="signal peptide" evidence="18">
    <location>
        <begin position="1"/>
        <end position="18"/>
    </location>
</feature>
<comment type="caution">
    <text evidence="21">The sequence shown here is derived from an EMBL/GenBank/DDBJ whole genome shotgun (WGS) entry which is preliminary data.</text>
</comment>
<evidence type="ECO:0000313" key="21">
    <source>
        <dbReference type="EMBL" id="RKD92085.1"/>
    </source>
</evidence>
<dbReference type="GO" id="GO:0046872">
    <property type="term" value="F:metal ion binding"/>
    <property type="evidence" value="ECO:0007669"/>
    <property type="project" value="UniProtKB-UniRule"/>
</dbReference>
<gene>
    <name evidence="21" type="ORF">BC643_2455</name>
</gene>
<dbReference type="PANTHER" id="PTHR43660">
    <property type="entry name" value="DIPEPTIDYL CARBOXYPEPTIDASE"/>
    <property type="match status" value="1"/>
</dbReference>
<keyword evidence="18" id="KW-0732">Signal</keyword>
<dbReference type="Pfam" id="PF19310">
    <property type="entry name" value="TOP_N"/>
    <property type="match status" value="1"/>
</dbReference>
<dbReference type="RefSeq" id="WP_120273331.1">
    <property type="nucleotide sequence ID" value="NZ_RAPN01000001.1"/>
</dbReference>
<evidence type="ECO:0000256" key="12">
    <source>
        <dbReference type="ARBA" id="ARBA00052506"/>
    </source>
</evidence>
<name>A0A419W9D1_9BACT</name>
<dbReference type="GO" id="GO:0006508">
    <property type="term" value="P:proteolysis"/>
    <property type="evidence" value="ECO:0007669"/>
    <property type="project" value="UniProtKB-KW"/>
</dbReference>
<keyword evidence="9 17" id="KW-0482">Metalloprotease</keyword>
<dbReference type="AlphaFoldDB" id="A0A419W9D1"/>
<dbReference type="SUPFAM" id="SSF55486">
    <property type="entry name" value="Metalloproteases ('zincins'), catalytic domain"/>
    <property type="match status" value="1"/>
</dbReference>
<dbReference type="Gene3D" id="3.40.390.10">
    <property type="entry name" value="Collagenase (Catalytic Domain)"/>
    <property type="match status" value="1"/>
</dbReference>
<evidence type="ECO:0000256" key="15">
    <source>
        <dbReference type="ARBA" id="ARBA00070755"/>
    </source>
</evidence>
<comment type="similarity">
    <text evidence="2 17">Belongs to the peptidase M3 family.</text>
</comment>
<protein>
    <recommendedName>
        <fullName evidence="15">Dipeptidyl carboxypeptidase</fullName>
        <ecNumber evidence="14">3.4.15.5</ecNumber>
        <ecNumber evidence="11">3.4.24.70</ecNumber>
    </recommendedName>
    <alternativeName>
        <fullName evidence="16">Peptidyl-dipeptidase Dcp</fullName>
    </alternativeName>
</protein>
<sequence>MKRVLYVPVVLLALGVAACGTNKQSKTEAMEANPLLSESSLPYGAPDFTKIKNEDFQPAIEQGMKEHIAEIEAIANNSEEPTFENTLVAMEKSGQTLTRAYGVFGLLSGAYTNPEIQRIEEEEAPKLAAHSDAIYMNDKLFQRVKAIYENRENLGLDAESKKLVEYYFQKFELAGANLTDEAKAKLKELNAEEATLNTKFTNIMLAAAKDGALVVDTKEELDGLSDAEIAAAAQKAEGAGMAGKYMIPILNTTQQPALQSLKNRETRQKLFEASWNRAEKGDENDTRKMIERLAALRAEKAQLMGFESYAAWKLQSQMAKTPDAAEKLLKQLAPDASAKAKVEAADIQKLIDKQNGGFKLEPWDWDFYAEQVRKEKYDLDESQIKPYFEMYNVMENGVFYAATQLYGITFKERKDIPVYADDVRVFEIFNEDGSAIGLFYVDYFKRDNKSGGAWMGNIVEQSKLLGDMPVIYNVCNFPKPAPGEPALISYDNVTTMFHEFGHALHGLFAAQEYPSLSGTNVSRDFVELPSQFNEHWALYPTVFANYAKHYKTGEPMPKELVEKIKKSATFNQGYAFSEFLEAAILDMEWHTLSTDENVEDADAFEVAALKKNGAYLEQVPPRYRSSYFKHVWGGGYAAGYYAYCWAEVLDNDAYAWFEENGGLSRENGQRFRDMILSRGGTEDYGTMFRDFRGSDPDIKPLLKNRGLL</sequence>
<dbReference type="InterPro" id="IPR024077">
    <property type="entry name" value="Neurolysin/TOP_dom2"/>
</dbReference>
<evidence type="ECO:0000256" key="8">
    <source>
        <dbReference type="ARBA" id="ARBA00022833"/>
    </source>
</evidence>
<dbReference type="FunFam" id="1.10.1370.40:FF:000001">
    <property type="entry name" value="Dipeptidyl carboxypeptidase II"/>
    <property type="match status" value="1"/>
</dbReference>
<evidence type="ECO:0000256" key="5">
    <source>
        <dbReference type="ARBA" id="ARBA00022670"/>
    </source>
</evidence>
<keyword evidence="7 17" id="KW-0378">Hydrolase</keyword>
<evidence type="ECO:0000256" key="17">
    <source>
        <dbReference type="RuleBase" id="RU003435"/>
    </source>
</evidence>
<dbReference type="InterPro" id="IPR001567">
    <property type="entry name" value="Pept_M3A_M3B_dom"/>
</dbReference>
<feature type="domain" description="Oligopeptidase A N-terminal" evidence="20">
    <location>
        <begin position="65"/>
        <end position="183"/>
    </location>
</feature>
<keyword evidence="4" id="KW-0121">Carboxypeptidase</keyword>
<dbReference type="OrthoDB" id="9773538at2"/>
<reference evidence="21 22" key="1">
    <citation type="submission" date="2018-09" db="EMBL/GenBank/DDBJ databases">
        <title>Genomic Encyclopedia of Archaeal and Bacterial Type Strains, Phase II (KMG-II): from individual species to whole genera.</title>
        <authorList>
            <person name="Goeker M."/>
        </authorList>
    </citation>
    <scope>NUCLEOTIDE SEQUENCE [LARGE SCALE GENOMIC DNA]</scope>
    <source>
        <strain evidence="21 22">DSM 27148</strain>
    </source>
</reference>
<dbReference type="PROSITE" id="PS51257">
    <property type="entry name" value="PROKAR_LIPOPROTEIN"/>
    <property type="match status" value="1"/>
</dbReference>
<evidence type="ECO:0000259" key="19">
    <source>
        <dbReference type="Pfam" id="PF01432"/>
    </source>
</evidence>
<keyword evidence="22" id="KW-1185">Reference proteome</keyword>
<comment type="cofactor">
    <cofactor evidence="17">
        <name>Zn(2+)</name>
        <dbReference type="ChEBI" id="CHEBI:29105"/>
    </cofactor>
    <text evidence="17">Binds 1 zinc ion.</text>
</comment>
<evidence type="ECO:0000256" key="6">
    <source>
        <dbReference type="ARBA" id="ARBA00022723"/>
    </source>
</evidence>
<evidence type="ECO:0000256" key="9">
    <source>
        <dbReference type="ARBA" id="ARBA00023049"/>
    </source>
</evidence>
<evidence type="ECO:0000256" key="16">
    <source>
        <dbReference type="ARBA" id="ARBA00075608"/>
    </source>
</evidence>
<keyword evidence="3" id="KW-0963">Cytoplasm</keyword>
<comment type="function">
    <text evidence="13">Removes dipeptides from the C-termini of N-blocked tripeptides, tetrapeptides and larger peptides.</text>
</comment>
<keyword evidence="5 17" id="KW-0645">Protease</keyword>
<dbReference type="InterPro" id="IPR045666">
    <property type="entry name" value="OpdA_N"/>
</dbReference>
<dbReference type="FunFam" id="3.40.390.10:FF:000009">
    <property type="entry name" value="Oligopeptidase A"/>
    <property type="match status" value="1"/>
</dbReference>
<evidence type="ECO:0000256" key="4">
    <source>
        <dbReference type="ARBA" id="ARBA00022645"/>
    </source>
</evidence>
<accession>A0A419W9D1</accession>
<dbReference type="Pfam" id="PF01432">
    <property type="entry name" value="Peptidase_M3"/>
    <property type="match status" value="1"/>
</dbReference>
<evidence type="ECO:0000259" key="20">
    <source>
        <dbReference type="Pfam" id="PF19310"/>
    </source>
</evidence>
<dbReference type="Gene3D" id="1.10.1370.10">
    <property type="entry name" value="Neurolysin, domain 3"/>
    <property type="match status" value="1"/>
</dbReference>
<dbReference type="PANTHER" id="PTHR43660:SF1">
    <property type="entry name" value="DIPEPTIDYL CARBOXYPEPTIDASE"/>
    <property type="match status" value="1"/>
</dbReference>
<dbReference type="InterPro" id="IPR045090">
    <property type="entry name" value="Pept_M3A_M3B"/>
</dbReference>
<dbReference type="Gene3D" id="1.10.1370.40">
    <property type="match status" value="1"/>
</dbReference>
<evidence type="ECO:0000256" key="7">
    <source>
        <dbReference type="ARBA" id="ARBA00022801"/>
    </source>
</evidence>
<dbReference type="GO" id="GO:0004180">
    <property type="term" value="F:carboxypeptidase activity"/>
    <property type="evidence" value="ECO:0007669"/>
    <property type="project" value="UniProtKB-KW"/>
</dbReference>
<comment type="catalytic activity">
    <reaction evidence="10">
        <text>Hydrolysis of oligopeptides, with broad specificity. Gly or Ala commonly occur as P1 or P1' residues, but more distant residues are also important, as is shown by the fact that Z-Gly-Pro-Gly-|-Gly-Pro-Ala is cleaved, but not Z-(Gly)(5).</text>
        <dbReference type="EC" id="3.4.24.70"/>
    </reaction>
</comment>
<dbReference type="EC" id="3.4.24.70" evidence="11"/>
<comment type="catalytic activity">
    <reaction evidence="12">
        <text>Hydrolysis of unblocked, C-terminal dipeptides from oligopeptides, with broad specificity. Does not hydrolyze bonds in which P1' is Pro, or both P1 and P1' are Gly.</text>
        <dbReference type="EC" id="3.4.15.5"/>
    </reaction>
</comment>
<evidence type="ECO:0000256" key="1">
    <source>
        <dbReference type="ARBA" id="ARBA00004496"/>
    </source>
</evidence>
<keyword evidence="6 17" id="KW-0479">Metal-binding</keyword>
<dbReference type="InterPro" id="IPR034005">
    <property type="entry name" value="M3A_DCP"/>
</dbReference>
<dbReference type="GO" id="GO:0004222">
    <property type="term" value="F:metalloendopeptidase activity"/>
    <property type="evidence" value="ECO:0007669"/>
    <property type="project" value="UniProtKB-EC"/>
</dbReference>
<dbReference type="GO" id="GO:0005829">
    <property type="term" value="C:cytosol"/>
    <property type="evidence" value="ECO:0007669"/>
    <property type="project" value="TreeGrafter"/>
</dbReference>
<dbReference type="CDD" id="cd06456">
    <property type="entry name" value="M3A_DCP"/>
    <property type="match status" value="1"/>
</dbReference>
<dbReference type="EMBL" id="RAPN01000001">
    <property type="protein sequence ID" value="RKD92085.1"/>
    <property type="molecule type" value="Genomic_DNA"/>
</dbReference>
<keyword evidence="8 17" id="KW-0862">Zinc</keyword>
<evidence type="ECO:0000256" key="14">
    <source>
        <dbReference type="ARBA" id="ARBA00066668"/>
    </source>
</evidence>
<organism evidence="21 22">
    <name type="scientific">Mangrovibacterium diazotrophicum</name>
    <dbReference type="NCBI Taxonomy" id="1261403"/>
    <lineage>
        <taxon>Bacteria</taxon>
        <taxon>Pseudomonadati</taxon>
        <taxon>Bacteroidota</taxon>
        <taxon>Bacteroidia</taxon>
        <taxon>Marinilabiliales</taxon>
        <taxon>Prolixibacteraceae</taxon>
        <taxon>Mangrovibacterium</taxon>
    </lineage>
</organism>
<evidence type="ECO:0000256" key="11">
    <source>
        <dbReference type="ARBA" id="ARBA00026100"/>
    </source>
</evidence>
<dbReference type="InterPro" id="IPR024079">
    <property type="entry name" value="MetalloPept_cat_dom_sf"/>
</dbReference>
<evidence type="ECO:0000256" key="2">
    <source>
        <dbReference type="ARBA" id="ARBA00006040"/>
    </source>
</evidence>
<evidence type="ECO:0000256" key="13">
    <source>
        <dbReference type="ARBA" id="ARBA00054529"/>
    </source>
</evidence>
<feature type="domain" description="Peptidase M3A/M3B catalytic" evidence="19">
    <location>
        <begin position="258"/>
        <end position="706"/>
    </location>
</feature>
<evidence type="ECO:0000256" key="10">
    <source>
        <dbReference type="ARBA" id="ARBA00024603"/>
    </source>
</evidence>
<evidence type="ECO:0000256" key="18">
    <source>
        <dbReference type="SAM" id="SignalP"/>
    </source>
</evidence>
<dbReference type="NCBIfam" id="NF007624">
    <property type="entry name" value="PRK10280.1"/>
    <property type="match status" value="1"/>
</dbReference>
<feature type="chain" id="PRO_5019341842" description="Dipeptidyl carboxypeptidase" evidence="18">
    <location>
        <begin position="19"/>
        <end position="708"/>
    </location>
</feature>